<gene>
    <name evidence="1" type="ORF">DPEC_G00044970</name>
</gene>
<organism evidence="1 2">
    <name type="scientific">Dallia pectoralis</name>
    <name type="common">Alaska blackfish</name>
    <dbReference type="NCBI Taxonomy" id="75939"/>
    <lineage>
        <taxon>Eukaryota</taxon>
        <taxon>Metazoa</taxon>
        <taxon>Chordata</taxon>
        <taxon>Craniata</taxon>
        <taxon>Vertebrata</taxon>
        <taxon>Euteleostomi</taxon>
        <taxon>Actinopterygii</taxon>
        <taxon>Neopterygii</taxon>
        <taxon>Teleostei</taxon>
        <taxon>Protacanthopterygii</taxon>
        <taxon>Esociformes</taxon>
        <taxon>Umbridae</taxon>
        <taxon>Dallia</taxon>
    </lineage>
</organism>
<dbReference type="EMBL" id="CM055731">
    <property type="protein sequence ID" value="KAJ8012638.1"/>
    <property type="molecule type" value="Genomic_DNA"/>
</dbReference>
<accession>A0ACC2HAT3</accession>
<reference evidence="1" key="1">
    <citation type="submission" date="2021-05" db="EMBL/GenBank/DDBJ databases">
        <authorList>
            <person name="Pan Q."/>
            <person name="Jouanno E."/>
            <person name="Zahm M."/>
            <person name="Klopp C."/>
            <person name="Cabau C."/>
            <person name="Louis A."/>
            <person name="Berthelot C."/>
            <person name="Parey E."/>
            <person name="Roest Crollius H."/>
            <person name="Montfort J."/>
            <person name="Robinson-Rechavi M."/>
            <person name="Bouchez O."/>
            <person name="Lampietro C."/>
            <person name="Lopez Roques C."/>
            <person name="Donnadieu C."/>
            <person name="Postlethwait J."/>
            <person name="Bobe J."/>
            <person name="Dillon D."/>
            <person name="Chandos A."/>
            <person name="von Hippel F."/>
            <person name="Guiguen Y."/>
        </authorList>
    </citation>
    <scope>NUCLEOTIDE SEQUENCE</scope>
    <source>
        <strain evidence="1">YG-Jan2019</strain>
    </source>
</reference>
<evidence type="ECO:0000313" key="1">
    <source>
        <dbReference type="EMBL" id="KAJ8012638.1"/>
    </source>
</evidence>
<name>A0ACC2HAT3_DALPE</name>
<dbReference type="Proteomes" id="UP001157502">
    <property type="component" value="Chromosome 4"/>
</dbReference>
<sequence length="178" mass="19121">MTLDRGCGTACGVLRSDPAREVSGQHAECVVLSERQISLLSPPAEVSLLVGVREEGDGWSYLSYDPGLDYAPVDTTSAPLPTGCAKGLGRLGEGPGLMEGNKGRCLRCHVMVGNEGVLNSFRPAPITYLWDLVRLAPGLVAPPWAGLLRLIVTPPVWDQDRASLSRDMKLWGPKADER</sequence>
<evidence type="ECO:0000313" key="2">
    <source>
        <dbReference type="Proteomes" id="UP001157502"/>
    </source>
</evidence>
<keyword evidence="2" id="KW-1185">Reference proteome</keyword>
<comment type="caution">
    <text evidence="1">The sequence shown here is derived from an EMBL/GenBank/DDBJ whole genome shotgun (WGS) entry which is preliminary data.</text>
</comment>
<proteinExistence type="predicted"/>
<protein>
    <submittedName>
        <fullName evidence="1">Uncharacterized protein</fullName>
    </submittedName>
</protein>